<dbReference type="RefSeq" id="WP_012742162.1">
    <property type="nucleotide sequence ID" value="NC_012781.1"/>
</dbReference>
<dbReference type="SUPFAM" id="SSF52266">
    <property type="entry name" value="SGNH hydrolase"/>
    <property type="match status" value="1"/>
</dbReference>
<dbReference type="PaxDb" id="515619-EUBREC_1303"/>
<accession>C4Z846</accession>
<dbReference type="Proteomes" id="UP000001477">
    <property type="component" value="Chromosome"/>
</dbReference>
<evidence type="ECO:0000313" key="2">
    <source>
        <dbReference type="EMBL" id="ACR75063.1"/>
    </source>
</evidence>
<dbReference type="CDD" id="cd00229">
    <property type="entry name" value="SGNH_hydrolase"/>
    <property type="match status" value="1"/>
</dbReference>
<dbReference type="AlphaFoldDB" id="C4Z846"/>
<dbReference type="KEGG" id="ere:EUBREC_1303"/>
<dbReference type="Pfam" id="PF13472">
    <property type="entry name" value="Lipase_GDSL_2"/>
    <property type="match status" value="1"/>
</dbReference>
<name>C4Z846_AGARV</name>
<gene>
    <name evidence="2" type="ordered locus">EUBREC_1303</name>
</gene>
<reference evidence="2 3" key="1">
    <citation type="journal article" date="2009" name="Proc. Natl. Acad. Sci. U.S.A.">
        <title>Characterizing a model human gut microbiota composed of members of its two dominant bacterial phyla.</title>
        <authorList>
            <person name="Mahowald M.A."/>
            <person name="Rey F.E."/>
            <person name="Seedorf H."/>
            <person name="Turnbaugh P.J."/>
            <person name="Fulton R.S."/>
            <person name="Wollam A."/>
            <person name="Shah N."/>
            <person name="Wang C."/>
            <person name="Magrini V."/>
            <person name="Wilson R.K."/>
            <person name="Cantarel B.L."/>
            <person name="Coutinho P.M."/>
            <person name="Henrissat B."/>
            <person name="Crock L.W."/>
            <person name="Russell A."/>
            <person name="Verberkmoes N.C."/>
            <person name="Hettich R.L."/>
            <person name="Gordon J.I."/>
        </authorList>
    </citation>
    <scope>NUCLEOTIDE SEQUENCE [LARGE SCALE GENOMIC DNA]</scope>
    <source>
        <strain evidence="3">ATCC 33656 / DSM 3377 / JCM 17463 / KCTC 5835 / LMG 30912 / VPI 0990</strain>
    </source>
</reference>
<dbReference type="Gene3D" id="3.40.50.1110">
    <property type="entry name" value="SGNH hydrolase"/>
    <property type="match status" value="1"/>
</dbReference>
<dbReference type="InterPro" id="IPR013830">
    <property type="entry name" value="SGNH_hydro"/>
</dbReference>
<dbReference type="STRING" id="515619.EUBREC_1303"/>
<organism evidence="2 3">
    <name type="scientific">Agathobacter rectalis (strain ATCC 33656 / DSM 3377 / JCM 17463 / KCTC 5835 / VPI 0990)</name>
    <name type="common">Eubacterium rectale</name>
    <dbReference type="NCBI Taxonomy" id="515619"/>
    <lineage>
        <taxon>Bacteria</taxon>
        <taxon>Bacillati</taxon>
        <taxon>Bacillota</taxon>
        <taxon>Clostridia</taxon>
        <taxon>Lachnospirales</taxon>
        <taxon>Lachnospiraceae</taxon>
        <taxon>Agathobacter</taxon>
    </lineage>
</organism>
<dbReference type="InterPro" id="IPR036514">
    <property type="entry name" value="SGNH_hydro_sf"/>
</dbReference>
<protein>
    <recommendedName>
        <fullName evidence="1">SGNH hydrolase-type esterase domain-containing protein</fullName>
    </recommendedName>
</protein>
<sequence>MFYNRYGEDFITKSELMLLFNNKIDFSDMVMNCMGDSLTYGYINSSSRLEKPYPSLLEKNLNLKKCNNYGITGTTIANTNANSMCNRITDMENGAKIISILGGTNDKTNNVPLGDISSTDNTNFYGALKSIVTQLISKYGSNYTTYKVFIFLITPTHSSISDKPNNLGLTLKDYRDAVIDVGTFYGIPVLDLYSKSRLSQNTVGYTYDGVHWKQEYVEYIIEPIIRNFIINNMVYPLL</sequence>
<dbReference type="HOGENOM" id="CLU_1164472_0_0_9"/>
<evidence type="ECO:0000259" key="1">
    <source>
        <dbReference type="Pfam" id="PF13472"/>
    </source>
</evidence>
<dbReference type="GeneID" id="86988134"/>
<dbReference type="EMBL" id="CP001107">
    <property type="protein sequence ID" value="ACR75063.1"/>
    <property type="molecule type" value="Genomic_DNA"/>
</dbReference>
<proteinExistence type="predicted"/>
<feature type="domain" description="SGNH hydrolase-type esterase" evidence="1">
    <location>
        <begin position="33"/>
        <end position="211"/>
    </location>
</feature>
<evidence type="ECO:0000313" key="3">
    <source>
        <dbReference type="Proteomes" id="UP000001477"/>
    </source>
</evidence>